<dbReference type="AlphaFoldDB" id="A0A7K3RS28"/>
<feature type="compositionally biased region" description="Gly residues" evidence="1">
    <location>
        <begin position="87"/>
        <end position="108"/>
    </location>
</feature>
<name>A0A7K3RS28_9ACTN</name>
<reference evidence="2 3" key="1">
    <citation type="submission" date="2020-01" db="EMBL/GenBank/DDBJ databases">
        <title>Insect and environment-associated Actinomycetes.</title>
        <authorList>
            <person name="Currrie C."/>
            <person name="Chevrette M."/>
            <person name="Carlson C."/>
            <person name="Stubbendieck R."/>
            <person name="Wendt-Pienkowski E."/>
        </authorList>
    </citation>
    <scope>NUCLEOTIDE SEQUENCE [LARGE SCALE GENOMIC DNA]</scope>
    <source>
        <strain evidence="2 3">SID7590</strain>
    </source>
</reference>
<feature type="compositionally biased region" description="Polar residues" evidence="1">
    <location>
        <begin position="18"/>
        <end position="31"/>
    </location>
</feature>
<dbReference type="EMBL" id="JAAGMP010000314">
    <property type="protein sequence ID" value="NEC17957.1"/>
    <property type="molecule type" value="Genomic_DNA"/>
</dbReference>
<feature type="region of interest" description="Disordered" evidence="1">
    <location>
        <begin position="365"/>
        <end position="416"/>
    </location>
</feature>
<feature type="region of interest" description="Disordered" evidence="1">
    <location>
        <begin position="58"/>
        <end position="340"/>
    </location>
</feature>
<dbReference type="RefSeq" id="WP_164200632.1">
    <property type="nucleotide sequence ID" value="NZ_JAAGMP010000314.1"/>
</dbReference>
<feature type="compositionally biased region" description="Low complexity" evidence="1">
    <location>
        <begin position="124"/>
        <end position="141"/>
    </location>
</feature>
<comment type="caution">
    <text evidence="2">The sequence shown here is derived from an EMBL/GenBank/DDBJ whole genome shotgun (WGS) entry which is preliminary data.</text>
</comment>
<evidence type="ECO:0000256" key="1">
    <source>
        <dbReference type="SAM" id="MobiDB-lite"/>
    </source>
</evidence>
<dbReference type="Proteomes" id="UP000469670">
    <property type="component" value="Unassembled WGS sequence"/>
</dbReference>
<feature type="compositionally biased region" description="Low complexity" evidence="1">
    <location>
        <begin position="182"/>
        <end position="210"/>
    </location>
</feature>
<feature type="compositionally biased region" description="Polar residues" evidence="1">
    <location>
        <begin position="241"/>
        <end position="252"/>
    </location>
</feature>
<proteinExistence type="predicted"/>
<feature type="compositionally biased region" description="Low complexity" evidence="1">
    <location>
        <begin position="224"/>
        <end position="233"/>
    </location>
</feature>
<organism evidence="2 3">
    <name type="scientific">Streptomyces parvus</name>
    <dbReference type="NCBI Taxonomy" id="66428"/>
    <lineage>
        <taxon>Bacteria</taxon>
        <taxon>Bacillati</taxon>
        <taxon>Actinomycetota</taxon>
        <taxon>Actinomycetes</taxon>
        <taxon>Kitasatosporales</taxon>
        <taxon>Streptomycetaceae</taxon>
        <taxon>Streptomyces</taxon>
    </lineage>
</organism>
<sequence>MPAGGVSSAAFHDDDTANSKTVNAPNSTTGKAKQGMIRALVLAAAARWAKGGGTANKRIDAQKAAAQAQQVKETRQVTVNRSPSTGLSGGRGSNGGGSGSSPASGGGKSLDRKSFNGGTSKNTNPAGPKNNPSPSKNSSTPNGGGSSGPSGPSGRGGTGGTGNRAGQPGGAGPGGGHGQSAGGNTASAPKPAKTKNTPTSPSTKGNTKTPTGGGGGAAGKEGQKGAAGAAGSPGKDGKTPTGPSDTKPQTNGKSGGENASAKVPKQPSPKDKTTSDGIADPKAATKPKPDLTKNPKNKKPAPGKTSTTPPTDEPDTRLVTQSSRETGYRDGTRAAQAAAHVRAYRDGVKDGWTDTLAAADHEKTLLDQAHNDRKTHRNQPDPTSEPVPADESETPVTTAPPSSTDHHTTPAGPEPIQVTSIDAKNLHLGDGATRTTISRGEVRSLKQYERLLTVRLTSLQAAADSTKNLQAHAETQAQAALNLLENTKTVKGGEKLSAALTRLHDNAKQQALEAAELHKRTVRAADHCQATLANVATRYGGLYQAVVDSPETVPAELTYYKGA</sequence>
<feature type="region of interest" description="Disordered" evidence="1">
    <location>
        <begin position="1"/>
        <end position="34"/>
    </location>
</feature>
<evidence type="ECO:0000313" key="3">
    <source>
        <dbReference type="Proteomes" id="UP000469670"/>
    </source>
</evidence>
<feature type="compositionally biased region" description="Polar residues" evidence="1">
    <location>
        <begin position="394"/>
        <end position="403"/>
    </location>
</feature>
<evidence type="ECO:0000313" key="2">
    <source>
        <dbReference type="EMBL" id="NEC17957.1"/>
    </source>
</evidence>
<gene>
    <name evidence="2" type="ORF">G3I50_06730</name>
</gene>
<protein>
    <submittedName>
        <fullName evidence="2">Uncharacterized protein</fullName>
    </submittedName>
</protein>
<accession>A0A7K3RS28</accession>
<feature type="compositionally biased region" description="Gly residues" evidence="1">
    <location>
        <begin position="142"/>
        <end position="181"/>
    </location>
</feature>